<dbReference type="EMBL" id="JAQOSO010000061">
    <property type="protein sequence ID" value="MDJ1174708.1"/>
    <property type="molecule type" value="Genomic_DNA"/>
</dbReference>
<sequence length="346" mass="37340">MTENIYDFSQPILEGAKAFMNGLKPEGYCNITQAEMDIISEAVGTEYGSEVLQAFNAISTFAELAGIEVADETELIAAKFTAQEICETLYGPMIFSKDGDLVIRFGGNMAKVEQEGESFRCGDLRCKQFKSLSVPGESGGSYEKFFLSFQSADKKSIFKCQVLTPKGSDFSSDDIELAIESGRKLAEFARPFTSGGGFVKLRDLDIGSYKLKGVRYDENLKFIKWELILEDGRGVTPNSEIAKTIVALSQSMSVEEISKLYAGGMLMITDKQEKAGKTYTKALISAGKSFAKVNGNGKANGKGAPKPLELKPANAVTPTKAAVPVTANGAPETIEASELGDSEVFF</sequence>
<evidence type="ECO:0000313" key="1">
    <source>
        <dbReference type="EMBL" id="MDJ1174708.1"/>
    </source>
</evidence>
<proteinExistence type="predicted"/>
<dbReference type="Proteomes" id="UP001235849">
    <property type="component" value="Unassembled WGS sequence"/>
</dbReference>
<dbReference type="RefSeq" id="WP_283767027.1">
    <property type="nucleotide sequence ID" value="NZ_JAQOSO010000061.1"/>
</dbReference>
<gene>
    <name evidence="1" type="ORF">PMG25_11445</name>
</gene>
<organism evidence="1 2">
    <name type="scientific">Roseofilum capinflatum BLCC-M114</name>
    <dbReference type="NCBI Taxonomy" id="3022440"/>
    <lineage>
        <taxon>Bacteria</taxon>
        <taxon>Bacillati</taxon>
        <taxon>Cyanobacteriota</taxon>
        <taxon>Cyanophyceae</taxon>
        <taxon>Desertifilales</taxon>
        <taxon>Desertifilaceae</taxon>
        <taxon>Roseofilum</taxon>
        <taxon>Roseofilum capinflatum</taxon>
    </lineage>
</organism>
<accession>A0ABT7B6A1</accession>
<reference evidence="1 2" key="1">
    <citation type="submission" date="2023-01" db="EMBL/GenBank/DDBJ databases">
        <title>Novel diversity within Roseofilum (Cyanobacteria; Desertifilaceae) from marine benthic mats with descriptions of four novel species.</title>
        <authorList>
            <person name="Wang Y."/>
            <person name="Berthold D.E."/>
            <person name="Hu J."/>
            <person name="Lefler F.W."/>
            <person name="Laughinghouse H.D. IV."/>
        </authorList>
    </citation>
    <scope>NUCLEOTIDE SEQUENCE [LARGE SCALE GENOMIC DNA]</scope>
    <source>
        <strain evidence="1 2">BLCC-M114</strain>
    </source>
</reference>
<evidence type="ECO:0000313" key="2">
    <source>
        <dbReference type="Proteomes" id="UP001235849"/>
    </source>
</evidence>
<keyword evidence="2" id="KW-1185">Reference proteome</keyword>
<protein>
    <submittedName>
        <fullName evidence="1">Uncharacterized protein</fullName>
    </submittedName>
</protein>
<comment type="caution">
    <text evidence="1">The sequence shown here is derived from an EMBL/GenBank/DDBJ whole genome shotgun (WGS) entry which is preliminary data.</text>
</comment>
<name>A0ABT7B6A1_9CYAN</name>